<keyword evidence="4" id="KW-1015">Disulfide bond</keyword>
<comment type="caution">
    <text evidence="6">Lacks conserved residue(s) required for the propagation of feature annotation.</text>
</comment>
<dbReference type="GO" id="GO:0007411">
    <property type="term" value="P:axon guidance"/>
    <property type="evidence" value="ECO:0007669"/>
    <property type="project" value="TreeGrafter"/>
</dbReference>
<dbReference type="AlphaFoldDB" id="A0A238BNT5"/>
<dbReference type="InterPro" id="IPR001799">
    <property type="entry name" value="Ephrin_RBD"/>
</dbReference>
<keyword evidence="5" id="KW-0325">Glycoprotein</keyword>
<gene>
    <name evidence="8" type="ORF">X798_06706</name>
</gene>
<dbReference type="InterPro" id="IPR031328">
    <property type="entry name" value="Ephrin"/>
</dbReference>
<dbReference type="Proteomes" id="UP000242913">
    <property type="component" value="Unassembled WGS sequence"/>
</dbReference>
<evidence type="ECO:0000256" key="6">
    <source>
        <dbReference type="PROSITE-ProRule" id="PRU00884"/>
    </source>
</evidence>
<proteinExistence type="inferred from homology"/>
<organism evidence="8 9">
    <name type="scientific">Onchocerca flexuosa</name>
    <dbReference type="NCBI Taxonomy" id="387005"/>
    <lineage>
        <taxon>Eukaryota</taxon>
        <taxon>Metazoa</taxon>
        <taxon>Ecdysozoa</taxon>
        <taxon>Nematoda</taxon>
        <taxon>Chromadorea</taxon>
        <taxon>Rhabditida</taxon>
        <taxon>Spirurina</taxon>
        <taxon>Spiruromorpha</taxon>
        <taxon>Filarioidea</taxon>
        <taxon>Onchocercidae</taxon>
        <taxon>Onchocerca</taxon>
    </lineage>
</organism>
<evidence type="ECO:0000313" key="9">
    <source>
        <dbReference type="Proteomes" id="UP000242913"/>
    </source>
</evidence>
<keyword evidence="3" id="KW-0472">Membrane</keyword>
<keyword evidence="2" id="KW-0732">Signal</keyword>
<feature type="domain" description="Ephrin RBD" evidence="7">
    <location>
        <begin position="75"/>
        <end position="158"/>
    </location>
</feature>
<comment type="subcellular location">
    <subcellularLocation>
        <location evidence="1">Membrane</location>
    </subcellularLocation>
</comment>
<comment type="similarity">
    <text evidence="6">Belongs to the ephrin family.</text>
</comment>
<sequence length="166" mass="18927">MLQRSSSCQTDRRFMLSRLSVEENTTTIIKRIVKKLKRNMLTFPRGQQLINSLLIRMHSQQLHPTTIFIIKNPKNVSQTGYDNCQLLDERLIGVCQTPGQQSSISIVFRDFSPLPGALEFKPGYTYYFITTSDGTEKGIDRRSGGLCASEHMKIKFEVQPARAVNK</sequence>
<dbReference type="Pfam" id="PF00812">
    <property type="entry name" value="Ephrin"/>
    <property type="match status" value="1"/>
</dbReference>
<evidence type="ECO:0000256" key="2">
    <source>
        <dbReference type="ARBA" id="ARBA00022729"/>
    </source>
</evidence>
<dbReference type="GO" id="GO:0005886">
    <property type="term" value="C:plasma membrane"/>
    <property type="evidence" value="ECO:0007669"/>
    <property type="project" value="TreeGrafter"/>
</dbReference>
<evidence type="ECO:0000313" key="8">
    <source>
        <dbReference type="EMBL" id="OZC06305.1"/>
    </source>
</evidence>
<protein>
    <submittedName>
        <fullName evidence="8">Ephrin</fullName>
    </submittedName>
</protein>
<dbReference type="InterPro" id="IPR008972">
    <property type="entry name" value="Cupredoxin"/>
</dbReference>
<dbReference type="GO" id="GO:0048013">
    <property type="term" value="P:ephrin receptor signaling pathway"/>
    <property type="evidence" value="ECO:0007669"/>
    <property type="project" value="TreeGrafter"/>
</dbReference>
<dbReference type="OrthoDB" id="6250301at2759"/>
<evidence type="ECO:0000256" key="4">
    <source>
        <dbReference type="ARBA" id="ARBA00023157"/>
    </source>
</evidence>
<dbReference type="PROSITE" id="PS51551">
    <property type="entry name" value="EPHRIN_RBD_2"/>
    <property type="match status" value="1"/>
</dbReference>
<accession>A0A238BNT5</accession>
<dbReference type="SUPFAM" id="SSF49503">
    <property type="entry name" value="Cupredoxins"/>
    <property type="match status" value="1"/>
</dbReference>
<keyword evidence="9" id="KW-1185">Reference proteome</keyword>
<evidence type="ECO:0000256" key="5">
    <source>
        <dbReference type="ARBA" id="ARBA00023180"/>
    </source>
</evidence>
<evidence type="ECO:0000256" key="1">
    <source>
        <dbReference type="ARBA" id="ARBA00004370"/>
    </source>
</evidence>
<dbReference type="Gene3D" id="2.60.40.420">
    <property type="entry name" value="Cupredoxins - blue copper proteins"/>
    <property type="match status" value="1"/>
</dbReference>
<reference evidence="8 9" key="1">
    <citation type="submission" date="2015-12" db="EMBL/GenBank/DDBJ databases">
        <title>Draft genome of the nematode, Onchocerca flexuosa.</title>
        <authorList>
            <person name="Mitreva M."/>
        </authorList>
    </citation>
    <scope>NUCLEOTIDE SEQUENCE [LARGE SCALE GENOMIC DNA]</scope>
    <source>
        <strain evidence="8">Red Deer</strain>
    </source>
</reference>
<name>A0A238BNT5_9BILA</name>
<evidence type="ECO:0000259" key="7">
    <source>
        <dbReference type="PROSITE" id="PS51551"/>
    </source>
</evidence>
<dbReference type="EMBL" id="KZ270145">
    <property type="protein sequence ID" value="OZC06305.1"/>
    <property type="molecule type" value="Genomic_DNA"/>
</dbReference>
<dbReference type="PANTHER" id="PTHR11304">
    <property type="entry name" value="EPHRIN"/>
    <property type="match status" value="1"/>
</dbReference>
<dbReference type="GO" id="GO:0046875">
    <property type="term" value="F:ephrin receptor binding"/>
    <property type="evidence" value="ECO:0007669"/>
    <property type="project" value="TreeGrafter"/>
</dbReference>
<dbReference type="PANTHER" id="PTHR11304:SF29">
    <property type="entry name" value="EPHRIN"/>
    <property type="match status" value="1"/>
</dbReference>
<evidence type="ECO:0000256" key="3">
    <source>
        <dbReference type="ARBA" id="ARBA00023136"/>
    </source>
</evidence>